<evidence type="ECO:0000256" key="1">
    <source>
        <dbReference type="SAM" id="Phobius"/>
    </source>
</evidence>
<evidence type="ECO:0000313" key="3">
    <source>
        <dbReference type="Proteomes" id="UP000178448"/>
    </source>
</evidence>
<protein>
    <submittedName>
        <fullName evidence="2">Uncharacterized protein</fullName>
    </submittedName>
</protein>
<keyword evidence="1" id="KW-1133">Transmembrane helix</keyword>
<dbReference type="AlphaFoldDB" id="A0A1F5YM86"/>
<keyword evidence="1" id="KW-0472">Membrane</keyword>
<reference evidence="2 3" key="1">
    <citation type="journal article" date="2016" name="Nat. Commun.">
        <title>Thousands of microbial genomes shed light on interconnected biogeochemical processes in an aquifer system.</title>
        <authorList>
            <person name="Anantharaman K."/>
            <person name="Brown C.T."/>
            <person name="Hug L.A."/>
            <person name="Sharon I."/>
            <person name="Castelle C.J."/>
            <person name="Probst A.J."/>
            <person name="Thomas B.C."/>
            <person name="Singh A."/>
            <person name="Wilkins M.J."/>
            <person name="Karaoz U."/>
            <person name="Brodie E.L."/>
            <person name="Williams K.H."/>
            <person name="Hubbard S.S."/>
            <person name="Banfield J.F."/>
        </authorList>
    </citation>
    <scope>NUCLEOTIDE SEQUENCE [LARGE SCALE GENOMIC DNA]</scope>
</reference>
<accession>A0A1F5YM86</accession>
<gene>
    <name evidence="2" type="ORF">A2Z33_05340</name>
</gene>
<dbReference type="Proteomes" id="UP000178448">
    <property type="component" value="Unassembled WGS sequence"/>
</dbReference>
<evidence type="ECO:0000313" key="2">
    <source>
        <dbReference type="EMBL" id="OGG01309.1"/>
    </source>
</evidence>
<proteinExistence type="predicted"/>
<keyword evidence="1" id="KW-0812">Transmembrane</keyword>
<sequence>MLNYLVLSLFLVYVTIGYDMPKRPKAVRRRPKKAFQPLFWLPVDSRILPDIFAFGHVRGIARIFLEIEITLAILIVIGTLTIVILRTFFS</sequence>
<dbReference type="EMBL" id="MFJD01000018">
    <property type="protein sequence ID" value="OGG01309.1"/>
    <property type="molecule type" value="Genomic_DNA"/>
</dbReference>
<dbReference type="STRING" id="1798374.A2Z33_05340"/>
<comment type="caution">
    <text evidence="2">The sequence shown here is derived from an EMBL/GenBank/DDBJ whole genome shotgun (WGS) entry which is preliminary data.</text>
</comment>
<feature type="transmembrane region" description="Helical" evidence="1">
    <location>
        <begin position="69"/>
        <end position="89"/>
    </location>
</feature>
<organism evidence="2 3">
    <name type="scientific">Candidatus Gottesmanbacteria bacterium RBG_16_52_11</name>
    <dbReference type="NCBI Taxonomy" id="1798374"/>
    <lineage>
        <taxon>Bacteria</taxon>
        <taxon>Candidatus Gottesmaniibacteriota</taxon>
    </lineage>
</organism>
<name>A0A1F5YM86_9BACT</name>